<dbReference type="InterPro" id="IPR006120">
    <property type="entry name" value="Resolvase_HTH_dom"/>
</dbReference>
<accession>A0AB35R8Z3</accession>
<organism evidence="3 4">
    <name type="scientific">Pseudomonas amygdali pv. morsprunorum</name>
    <dbReference type="NCBI Taxonomy" id="129138"/>
    <lineage>
        <taxon>Bacteria</taxon>
        <taxon>Pseudomonadati</taxon>
        <taxon>Pseudomonadota</taxon>
        <taxon>Gammaproteobacteria</taxon>
        <taxon>Pseudomonadales</taxon>
        <taxon>Pseudomonadaceae</taxon>
        <taxon>Pseudomonas</taxon>
        <taxon>Pseudomonas amygdali</taxon>
    </lineage>
</organism>
<dbReference type="GO" id="GO:0003677">
    <property type="term" value="F:DNA binding"/>
    <property type="evidence" value="ECO:0007669"/>
    <property type="project" value="InterPro"/>
</dbReference>
<reference evidence="3" key="1">
    <citation type="submission" date="2023-05" db="EMBL/GenBank/DDBJ databases">
        <title>Development of a Genome-informed protocol for detection of Pseudomonas amygdali pv. morsprunorum using LAMP and PCR.</title>
        <authorList>
            <person name="Diaz D."/>
            <person name="Zamorano A."/>
            <person name="Garcia H."/>
            <person name="Ramos C."/>
            <person name="Cui W."/>
            <person name="Carreras C."/>
            <person name="Beltran M.F."/>
            <person name="Sagredo B."/>
            <person name="Pinto M."/>
            <person name="Fiore N."/>
        </authorList>
    </citation>
    <scope>NUCLEOTIDE SEQUENCE</scope>
    <source>
        <strain evidence="3">S2_Pam</strain>
    </source>
</reference>
<evidence type="ECO:0000259" key="2">
    <source>
        <dbReference type="Pfam" id="PF13700"/>
    </source>
</evidence>
<dbReference type="InterPro" id="IPR025296">
    <property type="entry name" value="DUF4158"/>
</dbReference>
<dbReference type="Pfam" id="PF02796">
    <property type="entry name" value="HTH_7"/>
    <property type="match status" value="1"/>
</dbReference>
<name>A0AB35R8Z3_PSEA0</name>
<evidence type="ECO:0000313" key="4">
    <source>
        <dbReference type="Proteomes" id="UP001254709"/>
    </source>
</evidence>
<dbReference type="Pfam" id="PF13700">
    <property type="entry name" value="DUF4158"/>
    <property type="match status" value="1"/>
</dbReference>
<sequence length="105" mass="11945">MVHFDQKCSEDTSTQRERYGCYPDRLSSEELARYFHLDDDDREWIDLAKDAGRYLGRKPDTKMHEQVIALKSGGCSIAETARLAGVSVSQVKRVWSQHLAAKADV</sequence>
<feature type="domain" description="DUF4158" evidence="2">
    <location>
        <begin position="12"/>
        <end position="55"/>
    </location>
</feature>
<dbReference type="GO" id="GO:0000150">
    <property type="term" value="F:DNA strand exchange activity"/>
    <property type="evidence" value="ECO:0007669"/>
    <property type="project" value="InterPro"/>
</dbReference>
<gene>
    <name evidence="3" type="ORF">QNL30_26570</name>
</gene>
<proteinExistence type="predicted"/>
<dbReference type="EMBL" id="JASJMZ010000066">
    <property type="protein sequence ID" value="MDT3244133.1"/>
    <property type="molecule type" value="Genomic_DNA"/>
</dbReference>
<feature type="domain" description="Resolvase HTH" evidence="1">
    <location>
        <begin position="56"/>
        <end position="96"/>
    </location>
</feature>
<dbReference type="Proteomes" id="UP001254709">
    <property type="component" value="Unassembled WGS sequence"/>
</dbReference>
<evidence type="ECO:0000259" key="1">
    <source>
        <dbReference type="Pfam" id="PF02796"/>
    </source>
</evidence>
<protein>
    <submittedName>
        <fullName evidence="3">DUF4158 domain-containing protein</fullName>
    </submittedName>
</protein>
<evidence type="ECO:0000313" key="3">
    <source>
        <dbReference type="EMBL" id="MDT3244133.1"/>
    </source>
</evidence>
<comment type="caution">
    <text evidence="3">The sequence shown here is derived from an EMBL/GenBank/DDBJ whole genome shotgun (WGS) entry which is preliminary data.</text>
</comment>
<dbReference type="AlphaFoldDB" id="A0AB35R8Z3"/>